<dbReference type="Gene3D" id="3.40.710.10">
    <property type="entry name" value="DD-peptidase/beta-lactamase superfamily"/>
    <property type="match status" value="1"/>
</dbReference>
<dbReference type="OrthoDB" id="5946976at2759"/>
<dbReference type="AlphaFoldDB" id="A0A1Y1YEK3"/>
<keyword evidence="2" id="KW-0645">Protease</keyword>
<evidence type="ECO:0000313" key="7">
    <source>
        <dbReference type="EMBL" id="ORX96471.1"/>
    </source>
</evidence>
<accession>A0A1Y1YEK3</accession>
<dbReference type="InterPro" id="IPR012338">
    <property type="entry name" value="Beta-lactam/transpept-like"/>
</dbReference>
<gene>
    <name evidence="7" type="ORF">BCR34DRAFT_497748</name>
</gene>
<feature type="domain" description="D-aminopeptidase" evidence="6">
    <location>
        <begin position="354"/>
        <end position="533"/>
    </location>
</feature>
<evidence type="ECO:0000256" key="2">
    <source>
        <dbReference type="ARBA" id="ARBA00022438"/>
    </source>
</evidence>
<keyword evidence="8" id="KW-1185">Reference proteome</keyword>
<dbReference type="Pfam" id="PF00144">
    <property type="entry name" value="Beta-lactamase"/>
    <property type="match status" value="1"/>
</dbReference>
<evidence type="ECO:0000259" key="6">
    <source>
        <dbReference type="Pfam" id="PF07930"/>
    </source>
</evidence>
<comment type="similarity">
    <text evidence="4">Belongs to the peptidase S12 family.</text>
</comment>
<dbReference type="Proteomes" id="UP000193144">
    <property type="component" value="Unassembled WGS sequence"/>
</dbReference>
<evidence type="ECO:0000256" key="4">
    <source>
        <dbReference type="ARBA" id="ARBA00038215"/>
    </source>
</evidence>
<evidence type="ECO:0000256" key="1">
    <source>
        <dbReference type="ARBA" id="ARBA00004370"/>
    </source>
</evidence>
<dbReference type="InterPro" id="IPR027279">
    <property type="entry name" value="D_amino_pept/lipop_sf"/>
</dbReference>
<proteinExistence type="inferred from homology"/>
<protein>
    <submittedName>
        <fullName evidence="7">Beta-lactamase-type transpeptidase</fullName>
    </submittedName>
</protein>
<keyword evidence="2" id="KW-0378">Hydrolase</keyword>
<dbReference type="EMBL" id="MCFA01000256">
    <property type="protein sequence ID" value="ORX96471.1"/>
    <property type="molecule type" value="Genomic_DNA"/>
</dbReference>
<keyword evidence="2" id="KW-0031">Aminopeptidase</keyword>
<dbReference type="GO" id="GO:0004177">
    <property type="term" value="F:aminopeptidase activity"/>
    <property type="evidence" value="ECO:0007669"/>
    <property type="project" value="UniProtKB-KW"/>
</dbReference>
<dbReference type="GO" id="GO:0016020">
    <property type="term" value="C:membrane"/>
    <property type="evidence" value="ECO:0007669"/>
    <property type="project" value="UniProtKB-SubCell"/>
</dbReference>
<comment type="subcellular location">
    <subcellularLocation>
        <location evidence="1">Membrane</location>
    </subcellularLocation>
</comment>
<sequence>MPVQAQDVQRILETVPVQHRGPGGALAVVKDGEVIAQKTWGYANLEKRIPISSKTIMPICSISKQMTCALLFDLEENPPPDIAAKGTFSECMEEALRKMVPEPLTKDTGLNIRHLCDMQSGLRDYWALAMICGAKPDDPFTIQDDGFKMLSLYTTFHFQPGTEYSYSNINFFLIARLIETVTKEPLPKLLEERVFRPANMTTAQLIPSTAHQPGDCLGYEGIEKYGFLPAVNRIEWSGDAGITTSLEDMIAYEKWFDTRWSEKSKYSSVASARTYNDGVHAPYSYGLGHSLLENVDTVGHAGALRGWRLQRRYVPQERLSVIAMFNSENATVGKTVTYIIRKALQLPDAPTSDVKPAGEWFGEFLDEGTQLSITVAEAATAGSVSIRYARDAEDVRLVSPTRAESQDNIATISGDTLEIHRVHENRKLVAQRIKQEPKTDGSELQGKYYCSELGSTLMCHGQDNMLYGAFDGVLGNGSVNLMRRLGKNVWVWACPRALDHSPPGDWTFVFKENAHGDIIGCTIGCWLARNLSFSKVPRC</sequence>
<dbReference type="NCBIfam" id="NF009622">
    <property type="entry name" value="PRK13128.1"/>
    <property type="match status" value="1"/>
</dbReference>
<name>A0A1Y1YEK3_9PLEO</name>
<dbReference type="PANTHER" id="PTHR46825">
    <property type="entry name" value="D-ALANYL-D-ALANINE-CARBOXYPEPTIDASE/ENDOPEPTIDASE AMPH"/>
    <property type="match status" value="1"/>
</dbReference>
<dbReference type="SUPFAM" id="SSF56601">
    <property type="entry name" value="beta-lactamase/transpeptidase-like"/>
    <property type="match status" value="1"/>
</dbReference>
<reference evidence="7 8" key="1">
    <citation type="submission" date="2016-07" db="EMBL/GenBank/DDBJ databases">
        <title>Pervasive Adenine N6-methylation of Active Genes in Fungi.</title>
        <authorList>
            <consortium name="DOE Joint Genome Institute"/>
            <person name="Mondo S.J."/>
            <person name="Dannebaum R.O."/>
            <person name="Kuo R.C."/>
            <person name="Labutti K."/>
            <person name="Haridas S."/>
            <person name="Kuo A."/>
            <person name="Salamov A."/>
            <person name="Ahrendt S.R."/>
            <person name="Lipzen A."/>
            <person name="Sullivan W."/>
            <person name="Andreopoulos W.B."/>
            <person name="Clum A."/>
            <person name="Lindquist E."/>
            <person name="Daum C."/>
            <person name="Ramamoorthy G.K."/>
            <person name="Gryganskyi A."/>
            <person name="Culley D."/>
            <person name="Magnuson J.K."/>
            <person name="James T.Y."/>
            <person name="O'Malley M.A."/>
            <person name="Stajich J.E."/>
            <person name="Spatafora J.W."/>
            <person name="Visel A."/>
            <person name="Grigoriev I.V."/>
        </authorList>
    </citation>
    <scope>NUCLEOTIDE SEQUENCE [LARGE SCALE GENOMIC DNA]</scope>
    <source>
        <strain evidence="7 8">CBS 115471</strain>
    </source>
</reference>
<evidence type="ECO:0000256" key="3">
    <source>
        <dbReference type="ARBA" id="ARBA00023136"/>
    </source>
</evidence>
<dbReference type="SUPFAM" id="SSF50886">
    <property type="entry name" value="D-aminopeptidase, middle and C-terminal domains"/>
    <property type="match status" value="2"/>
</dbReference>
<organism evidence="7 8">
    <name type="scientific">Clohesyomyces aquaticus</name>
    <dbReference type="NCBI Taxonomy" id="1231657"/>
    <lineage>
        <taxon>Eukaryota</taxon>
        <taxon>Fungi</taxon>
        <taxon>Dikarya</taxon>
        <taxon>Ascomycota</taxon>
        <taxon>Pezizomycotina</taxon>
        <taxon>Dothideomycetes</taxon>
        <taxon>Pleosporomycetidae</taxon>
        <taxon>Pleosporales</taxon>
        <taxon>Lindgomycetaceae</taxon>
        <taxon>Clohesyomyces</taxon>
    </lineage>
</organism>
<evidence type="ECO:0000259" key="5">
    <source>
        <dbReference type="Pfam" id="PF00144"/>
    </source>
</evidence>
<keyword evidence="3" id="KW-0472">Membrane</keyword>
<dbReference type="PANTHER" id="PTHR46825:SF11">
    <property type="entry name" value="PENICILLIN-BINDING PROTEIN 4"/>
    <property type="match status" value="1"/>
</dbReference>
<feature type="domain" description="Beta-lactamase-related" evidence="5">
    <location>
        <begin position="9"/>
        <end position="336"/>
    </location>
</feature>
<comment type="caution">
    <text evidence="7">The sequence shown here is derived from an EMBL/GenBank/DDBJ whole genome shotgun (WGS) entry which is preliminary data.</text>
</comment>
<dbReference type="InterPro" id="IPR012856">
    <property type="entry name" value="DAP_B_dom"/>
</dbReference>
<dbReference type="Gene3D" id="2.40.128.50">
    <property type="match status" value="2"/>
</dbReference>
<dbReference type="InterPro" id="IPR001466">
    <property type="entry name" value="Beta-lactam-related"/>
</dbReference>
<dbReference type="InterPro" id="IPR050491">
    <property type="entry name" value="AmpC-like"/>
</dbReference>
<evidence type="ECO:0000313" key="8">
    <source>
        <dbReference type="Proteomes" id="UP000193144"/>
    </source>
</evidence>
<dbReference type="Pfam" id="PF07930">
    <property type="entry name" value="DAP_B"/>
    <property type="match status" value="1"/>
</dbReference>